<reference evidence="17 18" key="1">
    <citation type="submission" date="2013-03" db="EMBL/GenBank/DDBJ databases">
        <title>The Genome Sequence of Enterococcus sulfureus ATCC_49903 (PacBio/Illumina hybrid assembly).</title>
        <authorList>
            <consortium name="The Broad Institute Genomics Platform"/>
            <consortium name="The Broad Institute Genome Sequencing Center for Infectious Disease"/>
            <person name="Earl A."/>
            <person name="Russ C."/>
            <person name="Gilmore M."/>
            <person name="Surin D."/>
            <person name="Walker B."/>
            <person name="Young S."/>
            <person name="Zeng Q."/>
            <person name="Gargeya S."/>
            <person name="Fitzgerald M."/>
            <person name="Haas B."/>
            <person name="Abouelleil A."/>
            <person name="Allen A.W."/>
            <person name="Alvarado L."/>
            <person name="Arachchi H.M."/>
            <person name="Berlin A.M."/>
            <person name="Chapman S.B."/>
            <person name="Gainer-Dewar J."/>
            <person name="Goldberg J."/>
            <person name="Griggs A."/>
            <person name="Gujja S."/>
            <person name="Hansen M."/>
            <person name="Howarth C."/>
            <person name="Imamovic A."/>
            <person name="Ireland A."/>
            <person name="Larimer J."/>
            <person name="McCowan C."/>
            <person name="Murphy C."/>
            <person name="Pearson M."/>
            <person name="Poon T.W."/>
            <person name="Priest M."/>
            <person name="Roberts A."/>
            <person name="Saif S."/>
            <person name="Shea T."/>
            <person name="Sisk P."/>
            <person name="Sykes S."/>
            <person name="Wortman J."/>
            <person name="Nusbaum C."/>
            <person name="Birren B."/>
        </authorList>
    </citation>
    <scope>NUCLEOTIDE SEQUENCE [LARGE SCALE GENOMIC DNA]</scope>
    <source>
        <strain evidence="17 18">ATCC 49903</strain>
    </source>
</reference>
<dbReference type="PATRIC" id="fig|1140003.3.peg.1323"/>
<dbReference type="CDD" id="cd06590">
    <property type="entry name" value="RNase_HII_bacteria_HIII_like"/>
    <property type="match status" value="1"/>
</dbReference>
<dbReference type="EC" id="3.1.26.4" evidence="6 14"/>
<dbReference type="GO" id="GO:0043137">
    <property type="term" value="P:DNA replication, removal of RNA primer"/>
    <property type="evidence" value="ECO:0007669"/>
    <property type="project" value="TreeGrafter"/>
</dbReference>
<keyword evidence="12 14" id="KW-0378">Hydrolase</keyword>
<comment type="function">
    <text evidence="3 14">Endonuclease that specifically degrades the RNA of RNA-DNA hybrids.</text>
</comment>
<evidence type="ECO:0000256" key="9">
    <source>
        <dbReference type="ARBA" id="ARBA00022722"/>
    </source>
</evidence>
<dbReference type="InterPro" id="IPR012337">
    <property type="entry name" value="RNaseH-like_sf"/>
</dbReference>
<organism evidence="17 18">
    <name type="scientific">Enterococcus sulfureus ATCC 49903</name>
    <dbReference type="NCBI Taxonomy" id="1140003"/>
    <lineage>
        <taxon>Bacteria</taxon>
        <taxon>Bacillati</taxon>
        <taxon>Bacillota</taxon>
        <taxon>Bacilli</taxon>
        <taxon>Lactobacillales</taxon>
        <taxon>Enterococcaceae</taxon>
        <taxon>Enterococcus</taxon>
    </lineage>
</organism>
<keyword evidence="11 14" id="KW-0255">Endonuclease</keyword>
<evidence type="ECO:0000256" key="3">
    <source>
        <dbReference type="ARBA" id="ARBA00004065"/>
    </source>
</evidence>
<evidence type="ECO:0000256" key="4">
    <source>
        <dbReference type="ARBA" id="ARBA00004496"/>
    </source>
</evidence>
<keyword evidence="10 14" id="KW-0479">Metal-binding</keyword>
<dbReference type="HAMAP" id="MF_00053">
    <property type="entry name" value="RNase_HIII"/>
    <property type="match status" value="1"/>
</dbReference>
<evidence type="ECO:0000313" key="18">
    <source>
        <dbReference type="Proteomes" id="UP000015961"/>
    </source>
</evidence>
<comment type="cofactor">
    <cofactor evidence="14 15">
        <name>Mn(2+)</name>
        <dbReference type="ChEBI" id="CHEBI:29035"/>
    </cofactor>
    <cofactor evidence="14 15">
        <name>Mg(2+)</name>
        <dbReference type="ChEBI" id="CHEBI:18420"/>
    </cofactor>
    <text evidence="14 15">Manganese or magnesium. Binds 1 divalent metal ion per monomer in the absence of substrate. May bind a second metal ion after substrate binding.</text>
</comment>
<dbReference type="Pfam" id="PF01351">
    <property type="entry name" value="RNase_HII"/>
    <property type="match status" value="1"/>
</dbReference>
<evidence type="ECO:0000256" key="11">
    <source>
        <dbReference type="ARBA" id="ARBA00022759"/>
    </source>
</evidence>
<proteinExistence type="inferred from homology"/>
<dbReference type="FunFam" id="3.30.420.10:FF:000047">
    <property type="entry name" value="Ribonuclease HIII"/>
    <property type="match status" value="1"/>
</dbReference>
<feature type="binding site" evidence="14 15">
    <location>
        <position position="200"/>
    </location>
    <ligand>
        <name>a divalent metal cation</name>
        <dbReference type="ChEBI" id="CHEBI:60240"/>
    </ligand>
</feature>
<dbReference type="Gene3D" id="3.30.420.10">
    <property type="entry name" value="Ribonuclease H-like superfamily/Ribonuclease H"/>
    <property type="match status" value="1"/>
</dbReference>
<dbReference type="Gene3D" id="3.30.310.10">
    <property type="entry name" value="TATA-Binding Protein"/>
    <property type="match status" value="1"/>
</dbReference>
<evidence type="ECO:0000256" key="8">
    <source>
        <dbReference type="ARBA" id="ARBA00022490"/>
    </source>
</evidence>
<protein>
    <recommendedName>
        <fullName evidence="7 14">Ribonuclease HIII</fullName>
        <shortName evidence="14">RNase HIII</shortName>
        <ecNumber evidence="6 14">3.1.26.4</ecNumber>
    </recommendedName>
</protein>
<keyword evidence="8 14" id="KW-0963">Cytoplasm</keyword>
<dbReference type="GO" id="GO:0006298">
    <property type="term" value="P:mismatch repair"/>
    <property type="evidence" value="ECO:0007669"/>
    <property type="project" value="TreeGrafter"/>
</dbReference>
<dbReference type="RefSeq" id="WP_016185817.1">
    <property type="nucleotide sequence ID" value="NZ_ASWO01000005.1"/>
</dbReference>
<dbReference type="PANTHER" id="PTHR10954:SF23">
    <property type="entry name" value="RIBONUCLEASE"/>
    <property type="match status" value="1"/>
</dbReference>
<dbReference type="OrthoDB" id="9777935at2"/>
<dbReference type="InterPro" id="IPR012295">
    <property type="entry name" value="TBP_dom_sf"/>
</dbReference>
<evidence type="ECO:0000256" key="5">
    <source>
        <dbReference type="ARBA" id="ARBA00008378"/>
    </source>
</evidence>
<dbReference type="CDD" id="cd14796">
    <property type="entry name" value="RNAse_HIII_N"/>
    <property type="match status" value="1"/>
</dbReference>
<dbReference type="PROSITE" id="PS51975">
    <property type="entry name" value="RNASE_H_2"/>
    <property type="match status" value="1"/>
</dbReference>
<evidence type="ECO:0000256" key="13">
    <source>
        <dbReference type="ARBA" id="ARBA00022842"/>
    </source>
</evidence>
<keyword evidence="18" id="KW-1185">Reference proteome</keyword>
<dbReference type="GO" id="GO:0005737">
    <property type="term" value="C:cytoplasm"/>
    <property type="evidence" value="ECO:0007669"/>
    <property type="project" value="UniProtKB-SubCell"/>
</dbReference>
<dbReference type="InterPro" id="IPR001352">
    <property type="entry name" value="RNase_HII/HIII"/>
</dbReference>
<dbReference type="GO" id="GO:0004523">
    <property type="term" value="F:RNA-DNA hybrid ribonuclease activity"/>
    <property type="evidence" value="ECO:0007669"/>
    <property type="project" value="UniProtKB-UniRule"/>
</dbReference>
<dbReference type="EMBL" id="ASWO01000005">
    <property type="protein sequence ID" value="EOT83589.1"/>
    <property type="molecule type" value="Genomic_DNA"/>
</dbReference>
<dbReference type="PANTHER" id="PTHR10954">
    <property type="entry name" value="RIBONUCLEASE H2 SUBUNIT A"/>
    <property type="match status" value="1"/>
</dbReference>
<gene>
    <name evidence="14" type="primary">rnhC</name>
    <name evidence="17" type="ORF">I573_01311</name>
</gene>
<dbReference type="Proteomes" id="UP000015961">
    <property type="component" value="Unassembled WGS sequence"/>
</dbReference>
<dbReference type="AlphaFoldDB" id="S0L6K9"/>
<evidence type="ECO:0000259" key="16">
    <source>
        <dbReference type="PROSITE" id="PS51975"/>
    </source>
</evidence>
<evidence type="ECO:0000256" key="7">
    <source>
        <dbReference type="ARBA" id="ARBA00021407"/>
    </source>
</evidence>
<evidence type="ECO:0000256" key="12">
    <source>
        <dbReference type="ARBA" id="ARBA00022801"/>
    </source>
</evidence>
<dbReference type="GO" id="GO:0032299">
    <property type="term" value="C:ribonuclease H2 complex"/>
    <property type="evidence" value="ECO:0007669"/>
    <property type="project" value="TreeGrafter"/>
</dbReference>
<comment type="subcellular location">
    <subcellularLocation>
        <location evidence="4 14">Cytoplasm</location>
    </subcellularLocation>
</comment>
<dbReference type="STRING" id="1140003.OMY_01369"/>
<dbReference type="NCBIfam" id="TIGR00716">
    <property type="entry name" value="rnhC"/>
    <property type="match status" value="1"/>
</dbReference>
<dbReference type="PIRSF" id="PIRSF037748">
    <property type="entry name" value="RnhC"/>
    <property type="match status" value="1"/>
</dbReference>
<evidence type="ECO:0000256" key="1">
    <source>
        <dbReference type="ARBA" id="ARBA00000077"/>
    </source>
</evidence>
<feature type="binding site" evidence="14 15">
    <location>
        <position position="99"/>
    </location>
    <ligand>
        <name>a divalent metal cation</name>
        <dbReference type="ChEBI" id="CHEBI:60240"/>
    </ligand>
</feature>
<feature type="binding site" evidence="14 15">
    <location>
        <position position="98"/>
    </location>
    <ligand>
        <name>a divalent metal cation</name>
        <dbReference type="ChEBI" id="CHEBI:60240"/>
    </ligand>
</feature>
<comment type="similarity">
    <text evidence="5 14">Belongs to the RNase HII family. RnhC subfamily.</text>
</comment>
<evidence type="ECO:0000256" key="2">
    <source>
        <dbReference type="ARBA" id="ARBA00001946"/>
    </source>
</evidence>
<name>S0L6K9_9ENTE</name>
<comment type="catalytic activity">
    <reaction evidence="1 14 15">
        <text>Endonucleolytic cleavage to 5'-phosphomonoester.</text>
        <dbReference type="EC" id="3.1.26.4"/>
    </reaction>
</comment>
<dbReference type="Pfam" id="PF11858">
    <property type="entry name" value="DUF3378"/>
    <property type="match status" value="1"/>
</dbReference>
<evidence type="ECO:0000256" key="15">
    <source>
        <dbReference type="PROSITE-ProRule" id="PRU01319"/>
    </source>
</evidence>
<dbReference type="InterPro" id="IPR004641">
    <property type="entry name" value="RNase_HIII"/>
</dbReference>
<evidence type="ECO:0000256" key="6">
    <source>
        <dbReference type="ARBA" id="ARBA00012180"/>
    </source>
</evidence>
<comment type="cofactor">
    <cofactor evidence="2">
        <name>Mg(2+)</name>
        <dbReference type="ChEBI" id="CHEBI:18420"/>
    </cofactor>
</comment>
<comment type="caution">
    <text evidence="17">The sequence shown here is derived from an EMBL/GenBank/DDBJ whole genome shotgun (WGS) entry which is preliminary data.</text>
</comment>
<dbReference type="SUPFAM" id="SSF53098">
    <property type="entry name" value="Ribonuclease H-like"/>
    <property type="match status" value="1"/>
</dbReference>
<evidence type="ECO:0000256" key="10">
    <source>
        <dbReference type="ARBA" id="ARBA00022723"/>
    </source>
</evidence>
<dbReference type="GO" id="GO:0003723">
    <property type="term" value="F:RNA binding"/>
    <property type="evidence" value="ECO:0007669"/>
    <property type="project" value="UniProtKB-UniRule"/>
</dbReference>
<dbReference type="InterPro" id="IPR036397">
    <property type="entry name" value="RNaseH_sf"/>
</dbReference>
<evidence type="ECO:0000313" key="17">
    <source>
        <dbReference type="EMBL" id="EOT83589.1"/>
    </source>
</evidence>
<sequence length="306" mass="33814">METIVLKLTKTQIQTLIEHYQSKKITTKAPYVTFAAKSNQTTITVYTSQKVMFQGQQANLEAQKWSTTLPEKKATKKTQPARTQLPENLAQLPFIGSDEVGNGSYFGPLVVCAAFAGPEHFAALKDLGVKDSKLLTDTQILTMAPKIKKLLPYKELIVMPEKYNEIQPQYNAVRMKVALHNQAVCLLEPLVSKADGILIDQFTPEKNYRKYLAMETTSPTLPLYFVTKGEQYHLAVASASIICRATFLTTLSTLSKEAGITLPSGAGAKSDDVAAQLISRFGVDVLTRYAKLHFANTKKAIQKATH</sequence>
<dbReference type="InterPro" id="IPR024568">
    <property type="entry name" value="RNase_HIII_N"/>
</dbReference>
<dbReference type="eggNOG" id="COG1039">
    <property type="taxonomic scope" value="Bacteria"/>
</dbReference>
<accession>S0L6K9</accession>
<evidence type="ECO:0000256" key="14">
    <source>
        <dbReference type="HAMAP-Rule" id="MF_00053"/>
    </source>
</evidence>
<dbReference type="InterPro" id="IPR024567">
    <property type="entry name" value="RNase_HII/HIII_dom"/>
</dbReference>
<feature type="domain" description="RNase H type-2" evidence="16">
    <location>
        <begin position="92"/>
        <end position="306"/>
    </location>
</feature>
<keyword evidence="13 14" id="KW-0460">Magnesium</keyword>
<dbReference type="GO" id="GO:0000287">
    <property type="term" value="F:magnesium ion binding"/>
    <property type="evidence" value="ECO:0007669"/>
    <property type="project" value="UniProtKB-UniRule"/>
</dbReference>
<keyword evidence="9 14" id="KW-0540">Nuclease</keyword>